<dbReference type="Gene3D" id="2.40.70.10">
    <property type="entry name" value="Acid Proteases"/>
    <property type="match status" value="2"/>
</dbReference>
<accession>A0AAV5A197</accession>
<comment type="caution">
    <text evidence="5">The sequence shown here is derived from an EMBL/GenBank/DDBJ whole genome shotgun (WGS) entry which is preliminary data.</text>
</comment>
<name>A0AAV5A197_9AGAM</name>
<protein>
    <recommendedName>
        <fullName evidence="4">Peptidase A1 domain-containing protein</fullName>
    </recommendedName>
</protein>
<dbReference type="Proteomes" id="UP001050691">
    <property type="component" value="Unassembled WGS sequence"/>
</dbReference>
<proteinExistence type="inferred from homology"/>
<dbReference type="PROSITE" id="PS00141">
    <property type="entry name" value="ASP_PROTEASE"/>
    <property type="match status" value="2"/>
</dbReference>
<keyword evidence="3" id="KW-0645">Protease</keyword>
<gene>
    <name evidence="5" type="ORF">Clacol_001196</name>
</gene>
<dbReference type="CDD" id="cd05471">
    <property type="entry name" value="pepsin_like"/>
    <property type="match status" value="1"/>
</dbReference>
<keyword evidence="3" id="KW-0378">Hydrolase</keyword>
<dbReference type="InterPro" id="IPR033121">
    <property type="entry name" value="PEPTIDASE_A1"/>
</dbReference>
<evidence type="ECO:0000256" key="2">
    <source>
        <dbReference type="ARBA" id="ARBA00022750"/>
    </source>
</evidence>
<evidence type="ECO:0000313" key="6">
    <source>
        <dbReference type="Proteomes" id="UP001050691"/>
    </source>
</evidence>
<dbReference type="Pfam" id="PF00026">
    <property type="entry name" value="Asp"/>
    <property type="match status" value="1"/>
</dbReference>
<dbReference type="GO" id="GO:0006508">
    <property type="term" value="P:proteolysis"/>
    <property type="evidence" value="ECO:0007669"/>
    <property type="project" value="UniProtKB-KW"/>
</dbReference>
<reference evidence="5" key="1">
    <citation type="submission" date="2021-10" db="EMBL/GenBank/DDBJ databases">
        <title>De novo Genome Assembly of Clathrus columnatus (Basidiomycota, Fungi) Using Illumina and Nanopore Sequence Data.</title>
        <authorList>
            <person name="Ogiso-Tanaka E."/>
            <person name="Itagaki H."/>
            <person name="Hosoya T."/>
            <person name="Hosaka K."/>
        </authorList>
    </citation>
    <scope>NUCLEOTIDE SEQUENCE</scope>
    <source>
        <strain evidence="5">MO-923</strain>
    </source>
</reference>
<organism evidence="5 6">
    <name type="scientific">Clathrus columnatus</name>
    <dbReference type="NCBI Taxonomy" id="1419009"/>
    <lineage>
        <taxon>Eukaryota</taxon>
        <taxon>Fungi</taxon>
        <taxon>Dikarya</taxon>
        <taxon>Basidiomycota</taxon>
        <taxon>Agaricomycotina</taxon>
        <taxon>Agaricomycetes</taxon>
        <taxon>Phallomycetidae</taxon>
        <taxon>Phallales</taxon>
        <taxon>Clathraceae</taxon>
        <taxon>Clathrus</taxon>
    </lineage>
</organism>
<comment type="similarity">
    <text evidence="1 3">Belongs to the peptidase A1 family.</text>
</comment>
<dbReference type="AlphaFoldDB" id="A0AAV5A197"/>
<dbReference type="PRINTS" id="PR00792">
    <property type="entry name" value="PEPSIN"/>
</dbReference>
<dbReference type="PROSITE" id="PS51767">
    <property type="entry name" value="PEPTIDASE_A1"/>
    <property type="match status" value="1"/>
</dbReference>
<evidence type="ECO:0000313" key="5">
    <source>
        <dbReference type="EMBL" id="GJJ06998.1"/>
    </source>
</evidence>
<dbReference type="EMBL" id="BPWL01000002">
    <property type="protein sequence ID" value="GJJ06998.1"/>
    <property type="molecule type" value="Genomic_DNA"/>
</dbReference>
<dbReference type="SUPFAM" id="SSF50630">
    <property type="entry name" value="Acid proteases"/>
    <property type="match status" value="1"/>
</dbReference>
<keyword evidence="6" id="KW-1185">Reference proteome</keyword>
<dbReference type="InterPro" id="IPR001461">
    <property type="entry name" value="Aspartic_peptidase_A1"/>
</dbReference>
<evidence type="ECO:0000256" key="1">
    <source>
        <dbReference type="ARBA" id="ARBA00007447"/>
    </source>
</evidence>
<dbReference type="InterPro" id="IPR034164">
    <property type="entry name" value="Pepsin-like_dom"/>
</dbReference>
<dbReference type="GO" id="GO:0004190">
    <property type="term" value="F:aspartic-type endopeptidase activity"/>
    <property type="evidence" value="ECO:0007669"/>
    <property type="project" value="UniProtKB-KW"/>
</dbReference>
<evidence type="ECO:0000256" key="3">
    <source>
        <dbReference type="RuleBase" id="RU000454"/>
    </source>
</evidence>
<evidence type="ECO:0000259" key="4">
    <source>
        <dbReference type="PROSITE" id="PS51767"/>
    </source>
</evidence>
<keyword evidence="2 3" id="KW-0064">Aspartyl protease</keyword>
<dbReference type="InterPro" id="IPR021109">
    <property type="entry name" value="Peptidase_aspartic_dom_sf"/>
</dbReference>
<dbReference type="PANTHER" id="PTHR47966">
    <property type="entry name" value="BETA-SITE APP-CLEAVING ENZYME, ISOFORM A-RELATED"/>
    <property type="match status" value="1"/>
</dbReference>
<sequence>MLRICSGFSKFTFLGATKVLLFYSKSTDEFRSGLRRHSQVQVVAMVLPFSWPYRPFFALARPTSRKDSRNVRTNTNQSHRIVSRDELSSSGGIHISLDLLGLAVGATIGVGTPPQNVSLLIDTGSSVTIIGGQGPKFIATNTTIVTGNVLNATFGTGETVGIEGESRNISIFRNFNLTKHLVLESVTLVPGFTIANQSIGVIAAISSDFPGIDGLIGLGMNTILSLPTTNKFSKAPKDSSHFEFATVDNRTAPTLVDTAFDQGLISEDLFGIGLSMNVALNTGNPEDFKAVGELNLGGISTDLFCGNMTFISTVTPPNPGANAWSVGPASLSIGNSSLSNDSTIIFDTGSSLLFLPDDQFKQYQDATGGVFNETDGLLHYTISQVMTFPPFVVEINGISFSIPALAQLSESELLGGGPGDFVALVGNFSPLKTNETLMGFPWFSQFYMAFDNTNKEVGIAKSINAVDGCPP</sequence>
<dbReference type="InterPro" id="IPR001969">
    <property type="entry name" value="Aspartic_peptidase_AS"/>
</dbReference>
<feature type="domain" description="Peptidase A1" evidence="4">
    <location>
        <begin position="104"/>
        <end position="460"/>
    </location>
</feature>
<dbReference type="PANTHER" id="PTHR47966:SF51">
    <property type="entry name" value="BETA-SITE APP-CLEAVING ENZYME, ISOFORM A-RELATED"/>
    <property type="match status" value="1"/>
</dbReference>